<evidence type="ECO:0000313" key="2">
    <source>
        <dbReference type="EMBL" id="RUQ62064.1"/>
    </source>
</evidence>
<comment type="caution">
    <text evidence="2">The sequence shown here is derived from an EMBL/GenBank/DDBJ whole genome shotgun (WGS) entry which is preliminary data.</text>
</comment>
<protein>
    <submittedName>
        <fullName evidence="2">Uncharacterized protein</fullName>
    </submittedName>
</protein>
<feature type="region of interest" description="Disordered" evidence="1">
    <location>
        <begin position="137"/>
        <end position="165"/>
    </location>
</feature>
<feature type="compositionally biased region" description="Basic and acidic residues" evidence="1">
    <location>
        <begin position="153"/>
        <end position="165"/>
    </location>
</feature>
<name>A0A3S0WV32_9PROT</name>
<evidence type="ECO:0000256" key="1">
    <source>
        <dbReference type="SAM" id="MobiDB-lite"/>
    </source>
</evidence>
<organism evidence="2 3">
    <name type="scientific">Azospirillum doebereinerae</name>
    <dbReference type="NCBI Taxonomy" id="92933"/>
    <lineage>
        <taxon>Bacteria</taxon>
        <taxon>Pseudomonadati</taxon>
        <taxon>Pseudomonadota</taxon>
        <taxon>Alphaproteobacteria</taxon>
        <taxon>Rhodospirillales</taxon>
        <taxon>Azospirillaceae</taxon>
        <taxon>Azospirillum</taxon>
    </lineage>
</organism>
<proteinExistence type="predicted"/>
<keyword evidence="3" id="KW-1185">Reference proteome</keyword>
<evidence type="ECO:0000313" key="3">
    <source>
        <dbReference type="Proteomes" id="UP000280346"/>
    </source>
</evidence>
<dbReference type="RefSeq" id="WP_127004558.1">
    <property type="nucleotide sequence ID" value="NZ_JBNPXW010000023.1"/>
</dbReference>
<dbReference type="EMBL" id="RZIJ01000040">
    <property type="protein sequence ID" value="RUQ62064.1"/>
    <property type="molecule type" value="Genomic_DNA"/>
</dbReference>
<dbReference type="Proteomes" id="UP000280346">
    <property type="component" value="Unassembled WGS sequence"/>
</dbReference>
<gene>
    <name evidence="2" type="ORF">EJ913_29060</name>
</gene>
<dbReference type="OrthoDB" id="7305096at2"/>
<sequence length="165" mass="17857">MTSIPTTSPSLPVNRYALEGGSVQRPSPASVRSLKETGNSAFTEDMKRVLAGIMDAPDAAGLAQSRAVQAHTIVRENGQVVATIWRDGQTSFTNSLNSKLDWSTMDKRTGGMTSEQRRSYIAGEIMKNVGATARIERYGDNSPSPTRGAVFDEIAKENLKPRGVR</sequence>
<reference evidence="2 3" key="1">
    <citation type="submission" date="2018-12" db="EMBL/GenBank/DDBJ databases">
        <authorList>
            <person name="Yang Y."/>
        </authorList>
    </citation>
    <scope>NUCLEOTIDE SEQUENCE [LARGE SCALE GENOMIC DNA]</scope>
    <source>
        <strain evidence="2 3">GSF71</strain>
    </source>
</reference>
<dbReference type="AlphaFoldDB" id="A0A3S0WV32"/>
<accession>A0A3S0WV32</accession>